<feature type="compositionally biased region" description="Basic residues" evidence="7">
    <location>
        <begin position="399"/>
        <end position="409"/>
    </location>
</feature>
<evidence type="ECO:0000256" key="3">
    <source>
        <dbReference type="ARBA" id="ARBA00022895"/>
    </source>
</evidence>
<dbReference type="GO" id="GO:0003691">
    <property type="term" value="F:double-stranded telomeric DNA binding"/>
    <property type="evidence" value="ECO:0007669"/>
    <property type="project" value="TreeGrafter"/>
</dbReference>
<dbReference type="GO" id="GO:0070198">
    <property type="term" value="P:protein localization to chromosome, telomeric region"/>
    <property type="evidence" value="ECO:0007669"/>
    <property type="project" value="TreeGrafter"/>
</dbReference>
<sequence>MAAKGSVNIDQVEVEKVVNRWLVEYYFSLMVELFKNQQYADFCAIRDVLDAVLERPIEPVDDMPLKIRLLQFLSRINEGEKLDSWFEPDQSKTPLESALNLLESMKANFQIPQADFDYVSTLLKEMILGIFIKNEVFDKAKAALSLYFPCPGNDKRATFMSLICQKSKTHKVIDQINFPQFRKEMLCFCQKLCPFAIPFLHKAALSLVESRIEVQHDGAVRSNEQDEDSPSSSPQVKNVQVRSRRYPFISKSRLEVAYKALAQCLEEKTFSDLEQEVEEESQKRVCLCLERCTDSIQRTTQSSEQEALFQRKSVSPMEASPADEMTQIDAERQAAAGSLSKTLYTVARFVVEPDSQTSSQCTTTVEELDVETRTTESPQMPSASNKELNGLQCSDSDRKHSRPKRKLPRRGSNTVSRASTSLVECSSDSEGESLQSGKNELEQPNESASKKANRSSEASESKDEEQAHTNVSKTPKKRPLKWISKSSKNCDPSSGEHVCQSDSSLDMSPDVSSPRPVPQKSSTPHKDTQSKIPVIPLWREGHKNITEEKETWIDEDSFFPSIKNRGSRSNESTISHSGQRRRWTESETENLIQGVKKFGEGNWSKIKSYYSFNERTNVNLKDRWRTMKKQKLVCLLSCFFCGAVLVPTVYSEGTSSPSVSSFRCVFVTLATANRKTDAERRLS</sequence>
<dbReference type="EMBL" id="NHOQ01000682">
    <property type="protein sequence ID" value="PWA29079.1"/>
    <property type="molecule type" value="Genomic_DNA"/>
</dbReference>
<gene>
    <name evidence="10" type="ORF">CCH79_00006147</name>
</gene>
<feature type="compositionally biased region" description="Basic and acidic residues" evidence="7">
    <location>
        <begin position="457"/>
        <end position="467"/>
    </location>
</feature>
<dbReference type="Gene3D" id="1.25.40.210">
    <property type="entry name" value="Telomere repeat-binding factor, dimerisation domain"/>
    <property type="match status" value="1"/>
</dbReference>
<comment type="caution">
    <text evidence="10">The sequence shown here is derived from an EMBL/GenBank/DDBJ whole genome shotgun (WGS) entry which is preliminary data.</text>
</comment>
<dbReference type="PANTHER" id="PTHR46833:SF1">
    <property type="entry name" value="TELOMERIC REPEAT-BINDING FACTOR 2"/>
    <property type="match status" value="1"/>
</dbReference>
<feature type="domain" description="HTH myb-type" evidence="9">
    <location>
        <begin position="579"/>
        <end position="632"/>
    </location>
</feature>
<feature type="compositionally biased region" description="Polar residues" evidence="7">
    <location>
        <begin position="411"/>
        <end position="447"/>
    </location>
</feature>
<dbReference type="InterPro" id="IPR009057">
    <property type="entry name" value="Homeodomain-like_sf"/>
</dbReference>
<feature type="compositionally biased region" description="Polar residues" evidence="7">
    <location>
        <begin position="355"/>
        <end position="365"/>
    </location>
</feature>
<evidence type="ECO:0000259" key="8">
    <source>
        <dbReference type="PROSITE" id="PS50090"/>
    </source>
</evidence>
<dbReference type="PROSITE" id="PS51294">
    <property type="entry name" value="HTH_MYB"/>
    <property type="match status" value="1"/>
</dbReference>
<keyword evidence="6" id="KW-0131">Cell cycle</keyword>
<evidence type="ECO:0000256" key="2">
    <source>
        <dbReference type="ARBA" id="ARBA00022454"/>
    </source>
</evidence>
<dbReference type="InterPro" id="IPR030657">
    <property type="entry name" value="TERF2"/>
</dbReference>
<proteinExistence type="predicted"/>
<name>A0A315W0E9_GAMAF</name>
<dbReference type="InterPro" id="IPR017930">
    <property type="entry name" value="Myb_dom"/>
</dbReference>
<dbReference type="GO" id="GO:0098505">
    <property type="term" value="F:G-rich strand telomeric DNA binding"/>
    <property type="evidence" value="ECO:0007669"/>
    <property type="project" value="TreeGrafter"/>
</dbReference>
<dbReference type="AlphaFoldDB" id="A0A315W0E9"/>
<feature type="region of interest" description="Disordered" evidence="7">
    <location>
        <begin position="563"/>
        <end position="582"/>
    </location>
</feature>
<feature type="domain" description="Myb-like" evidence="8">
    <location>
        <begin position="575"/>
        <end position="628"/>
    </location>
</feature>
<dbReference type="STRING" id="33528.ENSGAFP00000013548"/>
<dbReference type="GO" id="GO:0070187">
    <property type="term" value="C:shelterin complex"/>
    <property type="evidence" value="ECO:0007669"/>
    <property type="project" value="TreeGrafter"/>
</dbReference>
<comment type="subcellular location">
    <subcellularLocation>
        <location evidence="1">Chromosome</location>
        <location evidence="1">Telomere</location>
    </subcellularLocation>
</comment>
<dbReference type="GO" id="GO:0003720">
    <property type="term" value="F:telomerase activity"/>
    <property type="evidence" value="ECO:0007669"/>
    <property type="project" value="TreeGrafter"/>
</dbReference>
<dbReference type="CDD" id="cd11660">
    <property type="entry name" value="SANT_TRF"/>
    <property type="match status" value="1"/>
</dbReference>
<evidence type="ECO:0000313" key="10">
    <source>
        <dbReference type="EMBL" id="PWA29079.1"/>
    </source>
</evidence>
<accession>A0A315W0E9</accession>
<keyword evidence="5" id="KW-0539">Nucleus</keyword>
<evidence type="ECO:0000256" key="7">
    <source>
        <dbReference type="SAM" id="MobiDB-lite"/>
    </source>
</evidence>
<protein>
    <submittedName>
        <fullName evidence="10">Uncharacterized protein</fullName>
    </submittedName>
</protein>
<feature type="compositionally biased region" description="Polar residues" evidence="7">
    <location>
        <begin position="375"/>
        <end position="394"/>
    </location>
</feature>
<dbReference type="GO" id="GO:0031848">
    <property type="term" value="P:protection from non-homologous end joining at telomere"/>
    <property type="evidence" value="ECO:0007669"/>
    <property type="project" value="InterPro"/>
</dbReference>
<evidence type="ECO:0000256" key="5">
    <source>
        <dbReference type="ARBA" id="ARBA00023242"/>
    </source>
</evidence>
<dbReference type="InterPro" id="IPR036507">
    <property type="entry name" value="Telomere_rpt-bd_fac_dimer_sf"/>
</dbReference>
<feature type="region of interest" description="Disordered" evidence="7">
    <location>
        <begin position="300"/>
        <end position="324"/>
    </location>
</feature>
<dbReference type="Pfam" id="PF08558">
    <property type="entry name" value="TRF"/>
    <property type="match status" value="1"/>
</dbReference>
<dbReference type="GO" id="GO:0042803">
    <property type="term" value="F:protein homodimerization activity"/>
    <property type="evidence" value="ECO:0007669"/>
    <property type="project" value="InterPro"/>
</dbReference>
<keyword evidence="11" id="KW-1185">Reference proteome</keyword>
<dbReference type="Gene3D" id="1.10.10.60">
    <property type="entry name" value="Homeodomain-like"/>
    <property type="match status" value="1"/>
</dbReference>
<evidence type="ECO:0000256" key="1">
    <source>
        <dbReference type="ARBA" id="ARBA00004574"/>
    </source>
</evidence>
<dbReference type="SUPFAM" id="SSF63600">
    <property type="entry name" value="Telomeric repeat binding factor (TRF) dimerisation domain"/>
    <property type="match status" value="1"/>
</dbReference>
<dbReference type="GO" id="GO:0032210">
    <property type="term" value="P:regulation of telomere maintenance via telomerase"/>
    <property type="evidence" value="ECO:0007669"/>
    <property type="project" value="TreeGrafter"/>
</dbReference>
<dbReference type="GO" id="GO:0005654">
    <property type="term" value="C:nucleoplasm"/>
    <property type="evidence" value="ECO:0007669"/>
    <property type="project" value="UniProtKB-ARBA"/>
</dbReference>
<organism evidence="10 11">
    <name type="scientific">Gambusia affinis</name>
    <name type="common">Western mosquitofish</name>
    <name type="synonym">Heterandria affinis</name>
    <dbReference type="NCBI Taxonomy" id="33528"/>
    <lineage>
        <taxon>Eukaryota</taxon>
        <taxon>Metazoa</taxon>
        <taxon>Chordata</taxon>
        <taxon>Craniata</taxon>
        <taxon>Vertebrata</taxon>
        <taxon>Euteleostomi</taxon>
        <taxon>Actinopterygii</taxon>
        <taxon>Neopterygii</taxon>
        <taxon>Teleostei</taxon>
        <taxon>Neoteleostei</taxon>
        <taxon>Acanthomorphata</taxon>
        <taxon>Ovalentaria</taxon>
        <taxon>Atherinomorphae</taxon>
        <taxon>Cyprinodontiformes</taxon>
        <taxon>Poeciliidae</taxon>
        <taxon>Poeciliinae</taxon>
        <taxon>Gambusia</taxon>
    </lineage>
</organism>
<dbReference type="Pfam" id="PF00249">
    <property type="entry name" value="Myb_DNA-binding"/>
    <property type="match status" value="1"/>
</dbReference>
<dbReference type="PANTHER" id="PTHR46833">
    <property type="entry name" value="TELOMERIC REPEAT-BINDING FACTOR 2 TERF2"/>
    <property type="match status" value="1"/>
</dbReference>
<evidence type="ECO:0000259" key="9">
    <source>
        <dbReference type="PROSITE" id="PS51294"/>
    </source>
</evidence>
<evidence type="ECO:0000256" key="6">
    <source>
        <dbReference type="ARBA" id="ARBA00023306"/>
    </source>
</evidence>
<dbReference type="GO" id="GO:0061820">
    <property type="term" value="P:telomeric D-loop disassembly"/>
    <property type="evidence" value="ECO:0007669"/>
    <property type="project" value="TreeGrafter"/>
</dbReference>
<evidence type="ECO:0000313" key="11">
    <source>
        <dbReference type="Proteomes" id="UP000250572"/>
    </source>
</evidence>
<dbReference type="GO" id="GO:0031627">
    <property type="term" value="P:telomeric loop formation"/>
    <property type="evidence" value="ECO:0007669"/>
    <property type="project" value="TreeGrafter"/>
</dbReference>
<dbReference type="GO" id="GO:1905839">
    <property type="term" value="P:negative regulation of telomeric D-loop disassembly"/>
    <property type="evidence" value="ECO:0007669"/>
    <property type="project" value="TreeGrafter"/>
</dbReference>
<dbReference type="InterPro" id="IPR013867">
    <property type="entry name" value="Telomere_rpt-bd_fac_dimer_dom"/>
</dbReference>
<dbReference type="GO" id="GO:0032208">
    <property type="term" value="P:negative regulation of telomere maintenance via recombination"/>
    <property type="evidence" value="ECO:0007669"/>
    <property type="project" value="TreeGrafter"/>
</dbReference>
<dbReference type="SMART" id="SM00717">
    <property type="entry name" value="SANT"/>
    <property type="match status" value="1"/>
</dbReference>
<feature type="compositionally biased region" description="Polar residues" evidence="7">
    <location>
        <begin position="567"/>
        <end position="577"/>
    </location>
</feature>
<keyword evidence="3" id="KW-0779">Telomere</keyword>
<dbReference type="SUPFAM" id="SSF46689">
    <property type="entry name" value="Homeodomain-like"/>
    <property type="match status" value="1"/>
</dbReference>
<feature type="region of interest" description="Disordered" evidence="7">
    <location>
        <begin position="355"/>
        <end position="532"/>
    </location>
</feature>
<evidence type="ECO:0000256" key="4">
    <source>
        <dbReference type="ARBA" id="ARBA00023125"/>
    </source>
</evidence>
<keyword evidence="2" id="KW-0158">Chromosome</keyword>
<reference evidence="10 11" key="1">
    <citation type="journal article" date="2018" name="G3 (Bethesda)">
        <title>A High-Quality Reference Genome for the Invasive Mosquitofish Gambusia affinis Using a Chicago Library.</title>
        <authorList>
            <person name="Hoffberg S.L."/>
            <person name="Troendle N.J."/>
            <person name="Glenn T.C."/>
            <person name="Mahmud O."/>
            <person name="Louha S."/>
            <person name="Chalopin D."/>
            <person name="Bennetzen J.L."/>
            <person name="Mauricio R."/>
        </authorList>
    </citation>
    <scope>NUCLEOTIDE SEQUENCE [LARGE SCALE GENOMIC DNA]</scope>
    <source>
        <strain evidence="10">NE01/NJP1002.9</strain>
        <tissue evidence="10">Muscle</tissue>
    </source>
</reference>
<dbReference type="PROSITE" id="PS50090">
    <property type="entry name" value="MYB_LIKE"/>
    <property type="match status" value="1"/>
</dbReference>
<dbReference type="Proteomes" id="UP000250572">
    <property type="component" value="Unassembled WGS sequence"/>
</dbReference>
<keyword evidence="4" id="KW-0238">DNA-binding</keyword>
<dbReference type="InterPro" id="IPR001005">
    <property type="entry name" value="SANT/Myb"/>
</dbReference>